<feature type="signal peptide" evidence="3">
    <location>
        <begin position="1"/>
        <end position="30"/>
    </location>
</feature>
<accession>A0AAD0BRZ9</accession>
<dbReference type="Proteomes" id="UP000234414">
    <property type="component" value="Chromosome"/>
</dbReference>
<proteinExistence type="predicted"/>
<keyword evidence="3" id="KW-0732">Signal</keyword>
<keyword evidence="2" id="KW-0472">Membrane</keyword>
<feature type="transmembrane region" description="Helical" evidence="2">
    <location>
        <begin position="72"/>
        <end position="90"/>
    </location>
</feature>
<evidence type="ECO:0000256" key="2">
    <source>
        <dbReference type="SAM" id="Phobius"/>
    </source>
</evidence>
<feature type="chain" id="PRO_5041938164" description="Lectin-like protein BA14k" evidence="3">
    <location>
        <begin position="31"/>
        <end position="128"/>
    </location>
</feature>
<evidence type="ECO:0000256" key="1">
    <source>
        <dbReference type="SAM" id="MobiDB-lite"/>
    </source>
</evidence>
<sequence>MFQKTGRTALLLGAALQLLVLLPYAGQAHAQYRDGYRSGWDQGYQVRQREDWERRERERERDRRDDAKAKRVVVGVVGAAVVAGVIAAAAKRERETRERADYCMNRYGNYDRRNDTYRGSDGYSHPCR</sequence>
<evidence type="ECO:0008006" key="6">
    <source>
        <dbReference type="Google" id="ProtNLM"/>
    </source>
</evidence>
<keyword evidence="2" id="KW-1133">Transmembrane helix</keyword>
<evidence type="ECO:0000313" key="4">
    <source>
        <dbReference type="EMBL" id="AUI08146.1"/>
    </source>
</evidence>
<dbReference type="RefSeq" id="WP_049444334.1">
    <property type="nucleotide sequence ID" value="NZ_CP025298.1"/>
</dbReference>
<evidence type="ECO:0000313" key="5">
    <source>
        <dbReference type="Proteomes" id="UP000234414"/>
    </source>
</evidence>
<feature type="region of interest" description="Disordered" evidence="1">
    <location>
        <begin position="47"/>
        <end position="68"/>
    </location>
</feature>
<name>A0AAD0BRZ9_STEMA</name>
<dbReference type="EMBL" id="CP025298">
    <property type="protein sequence ID" value="AUI08146.1"/>
    <property type="molecule type" value="Genomic_DNA"/>
</dbReference>
<dbReference type="AlphaFoldDB" id="A0AAD0BRZ9"/>
<reference evidence="4 5" key="1">
    <citation type="submission" date="2017-12" db="EMBL/GenBank/DDBJ databases">
        <title>Complete Genome Sequence of Stenotrophomonas maltophilia CSM2.</title>
        <authorList>
            <person name="Castro-Jaimes S."/>
            <person name="Lopez-Leal G."/>
            <person name="Barberena Jonas C."/>
            <person name="Bustos P."/>
            <person name="Perez-Oseguera A."/>
            <person name="Cevallos M.A."/>
        </authorList>
    </citation>
    <scope>NUCLEOTIDE SEQUENCE [LARGE SCALE GENOMIC DNA]</scope>
    <source>
        <strain evidence="4 5">CSM2</strain>
    </source>
</reference>
<keyword evidence="2" id="KW-0812">Transmembrane</keyword>
<organism evidence="4 5">
    <name type="scientific">Stenotrophomonas maltophilia</name>
    <name type="common">Pseudomonas maltophilia</name>
    <name type="synonym">Xanthomonas maltophilia</name>
    <dbReference type="NCBI Taxonomy" id="40324"/>
    <lineage>
        <taxon>Bacteria</taxon>
        <taxon>Pseudomonadati</taxon>
        <taxon>Pseudomonadota</taxon>
        <taxon>Gammaproteobacteria</taxon>
        <taxon>Lysobacterales</taxon>
        <taxon>Lysobacteraceae</taxon>
        <taxon>Stenotrophomonas</taxon>
        <taxon>Stenotrophomonas maltophilia group</taxon>
    </lineage>
</organism>
<protein>
    <recommendedName>
        <fullName evidence="6">Lectin-like protein BA14k</fullName>
    </recommendedName>
</protein>
<evidence type="ECO:0000256" key="3">
    <source>
        <dbReference type="SAM" id="SignalP"/>
    </source>
</evidence>
<gene>
    <name evidence="4" type="ORF">SmaCSM2_13530</name>
</gene>